<dbReference type="AlphaFoldDB" id="A0A173QXQ1"/>
<dbReference type="GeneID" id="60060125"/>
<evidence type="ECO:0000313" key="1">
    <source>
        <dbReference type="EMBL" id="MTK19852.1"/>
    </source>
</evidence>
<dbReference type="EMBL" id="WMQE01000001">
    <property type="protein sequence ID" value="MTK19852.1"/>
    <property type="molecule type" value="Genomic_DNA"/>
</dbReference>
<name>A0A173QXQ1_9FIRM</name>
<gene>
    <name evidence="1" type="ORF">GMA92_00170</name>
</gene>
<comment type="caution">
    <text evidence="1">The sequence shown here is derived from an EMBL/GenBank/DDBJ whole genome shotgun (WGS) entry which is preliminary data.</text>
</comment>
<protein>
    <submittedName>
        <fullName evidence="1">Spore maturation protein</fullName>
    </submittedName>
</protein>
<dbReference type="RefSeq" id="WP_006784542.1">
    <property type="nucleotide sequence ID" value="NZ_CABJBH010000005.1"/>
</dbReference>
<sequence>MIHKIWMGLFTVGIIFSFLNGTTGDVNNAILAGAQEAINLLLYLAGIMIFWTGILQVANHSKMLDLLCHLLTPITRFLYPKLRADHPALKFLTTNMVSNLLGLGSAATPTGLKAMKELQATNPNPEKPSFEMYTLLVMNTAGFTIIPTTIIGLRHLYHSQNPSEVFVPILFASGITTIGGLLIHNIYSRLKRVQSSGDQGYDKRLERR</sequence>
<evidence type="ECO:0000313" key="2">
    <source>
        <dbReference type="Proteomes" id="UP000487649"/>
    </source>
</evidence>
<dbReference type="OrthoDB" id="9782481at2"/>
<proteinExistence type="predicted"/>
<accession>A0A173QXQ1</accession>
<reference evidence="1 2" key="1">
    <citation type="journal article" date="2019" name="Nat. Med.">
        <title>A library of human gut bacterial isolates paired with longitudinal multiomics data enables mechanistic microbiome research.</title>
        <authorList>
            <person name="Poyet M."/>
            <person name="Groussin M."/>
            <person name="Gibbons S.M."/>
            <person name="Avila-Pacheco J."/>
            <person name="Jiang X."/>
            <person name="Kearney S.M."/>
            <person name="Perrotta A.R."/>
            <person name="Berdy B."/>
            <person name="Zhao S."/>
            <person name="Lieberman T.D."/>
            <person name="Swanson P.K."/>
            <person name="Smith M."/>
            <person name="Roesemann S."/>
            <person name="Alexander J.E."/>
            <person name="Rich S.A."/>
            <person name="Livny J."/>
            <person name="Vlamakis H."/>
            <person name="Clish C."/>
            <person name="Bullock K."/>
            <person name="Deik A."/>
            <person name="Scott J."/>
            <person name="Pierce K.A."/>
            <person name="Xavier R.J."/>
            <person name="Alm E.J."/>
        </authorList>
    </citation>
    <scope>NUCLEOTIDE SEQUENCE [LARGE SCALE GENOMIC DNA]</scope>
    <source>
        <strain evidence="1 2">BIOML-A198</strain>
    </source>
</reference>
<dbReference type="Proteomes" id="UP000487649">
    <property type="component" value="Unassembled WGS sequence"/>
</dbReference>
<organism evidence="1 2">
    <name type="scientific">Turicibacter sanguinis</name>
    <dbReference type="NCBI Taxonomy" id="154288"/>
    <lineage>
        <taxon>Bacteria</taxon>
        <taxon>Bacillati</taxon>
        <taxon>Bacillota</taxon>
        <taxon>Erysipelotrichia</taxon>
        <taxon>Erysipelotrichales</taxon>
        <taxon>Turicibacteraceae</taxon>
        <taxon>Turicibacter</taxon>
    </lineage>
</organism>